<organism evidence="8">
    <name type="scientific">Rhipicephalus zambeziensis</name>
    <dbReference type="NCBI Taxonomy" id="60191"/>
    <lineage>
        <taxon>Eukaryota</taxon>
        <taxon>Metazoa</taxon>
        <taxon>Ecdysozoa</taxon>
        <taxon>Arthropoda</taxon>
        <taxon>Chelicerata</taxon>
        <taxon>Arachnida</taxon>
        <taxon>Acari</taxon>
        <taxon>Parasitiformes</taxon>
        <taxon>Ixodida</taxon>
        <taxon>Ixodoidea</taxon>
        <taxon>Ixodidae</taxon>
        <taxon>Rhipicephalinae</taxon>
        <taxon>Rhipicephalus</taxon>
        <taxon>Rhipicephalus</taxon>
    </lineage>
</organism>
<accession>A0A224YQF3</accession>
<evidence type="ECO:0000313" key="8">
    <source>
        <dbReference type="EMBL" id="MAA16070.1"/>
    </source>
</evidence>
<keyword evidence="4" id="KW-0482">Metalloprotease</keyword>
<feature type="signal peptide" evidence="6">
    <location>
        <begin position="1"/>
        <end position="21"/>
    </location>
</feature>
<evidence type="ECO:0000256" key="1">
    <source>
        <dbReference type="ARBA" id="ARBA00022670"/>
    </source>
</evidence>
<dbReference type="PANTHER" id="PTHR11905:SF159">
    <property type="entry name" value="ADAM METALLOPROTEASE"/>
    <property type="match status" value="1"/>
</dbReference>
<evidence type="ECO:0000256" key="2">
    <source>
        <dbReference type="ARBA" id="ARBA00022801"/>
    </source>
</evidence>
<keyword evidence="6" id="KW-0732">Signal</keyword>
<evidence type="ECO:0000256" key="6">
    <source>
        <dbReference type="SAM" id="SignalP"/>
    </source>
</evidence>
<keyword evidence="5" id="KW-0479">Metal-binding</keyword>
<dbReference type="InterPro" id="IPR024079">
    <property type="entry name" value="MetalloPept_cat_dom_sf"/>
</dbReference>
<keyword evidence="2" id="KW-0378">Hydrolase</keyword>
<evidence type="ECO:0000256" key="4">
    <source>
        <dbReference type="ARBA" id="ARBA00023049"/>
    </source>
</evidence>
<evidence type="ECO:0000256" key="5">
    <source>
        <dbReference type="PROSITE-ProRule" id="PRU00276"/>
    </source>
</evidence>
<dbReference type="Gene3D" id="3.40.1620.60">
    <property type="match status" value="1"/>
</dbReference>
<protein>
    <submittedName>
        <fullName evidence="8">Reprolysin</fullName>
    </submittedName>
</protein>
<dbReference type="GO" id="GO:0006509">
    <property type="term" value="P:membrane protein ectodomain proteolysis"/>
    <property type="evidence" value="ECO:0007669"/>
    <property type="project" value="TreeGrafter"/>
</dbReference>
<dbReference type="InterPro" id="IPR001590">
    <property type="entry name" value="Peptidase_M12B"/>
</dbReference>
<dbReference type="PANTHER" id="PTHR11905">
    <property type="entry name" value="ADAM A DISINTEGRIN AND METALLOPROTEASE DOMAIN"/>
    <property type="match status" value="1"/>
</dbReference>
<feature type="binding site" evidence="5">
    <location>
        <position position="330"/>
    </location>
    <ligand>
        <name>Zn(2+)</name>
        <dbReference type="ChEBI" id="CHEBI:29105"/>
        <note>catalytic</note>
    </ligand>
</feature>
<dbReference type="SUPFAM" id="SSF55486">
    <property type="entry name" value="Metalloproteases ('zincins'), catalytic domain"/>
    <property type="match status" value="1"/>
</dbReference>
<keyword evidence="3 5" id="KW-0862">Zinc</keyword>
<dbReference type="EMBL" id="GFPF01004924">
    <property type="protein sequence ID" value="MAA16070.1"/>
    <property type="molecule type" value="Transcribed_RNA"/>
</dbReference>
<comment type="caution">
    <text evidence="5">Lacks conserved residue(s) required for the propagation of feature annotation.</text>
</comment>
<name>A0A224YQF3_9ACAR</name>
<feature type="domain" description="Peptidase M12B" evidence="7">
    <location>
        <begin position="176"/>
        <end position="399"/>
    </location>
</feature>
<proteinExistence type="predicted"/>
<reference evidence="8" key="1">
    <citation type="journal article" date="2017" name="Parasit. Vectors">
        <title>Sialotranscriptomics of Rhipicephalus zambeziensis reveals intricate expression profiles of secretory proteins and suggests tight temporal transcriptional regulation during blood-feeding.</title>
        <authorList>
            <person name="de Castro M.H."/>
            <person name="de Klerk D."/>
            <person name="Pienaar R."/>
            <person name="Rees D.J.G."/>
            <person name="Mans B.J."/>
        </authorList>
    </citation>
    <scope>NUCLEOTIDE SEQUENCE</scope>
    <source>
        <tissue evidence="8">Salivary glands</tissue>
    </source>
</reference>
<dbReference type="Gene3D" id="3.40.390.10">
    <property type="entry name" value="Collagenase (Catalytic Domain)"/>
    <property type="match status" value="1"/>
</dbReference>
<sequence length="500" mass="57078">MELKFLTSVMCLCSLLAGYHAATLQKDGEIVYPMVFDGRDEGTRVLKINDRMTLNLKPTSILHEDFVVRTHREGVPEHIYYDVDALQEGLYEDERHFASVMLFEDDVSLKVEGVVGPNLKIKPLEEMGRTSEGHYAHLLEPIEEERSDVPTVLGERLQYDNVTSERSGNLYNVPFITPEVGVVVDSTFYANFSSYKKMVYYLMVEFTCINLRYRTVSRPRVQILFRSVVVTARENETYYVHRGGIIIDALKSLYNLVDFVEKHPQAYGLYDIVFFITGLDMAAIEGYTVQTALQGFAFVGSVCLRTRVGLGEDRSYSYIGIRIIAHELGHTLGCSHDGTSVDAHIKGVRADSARCPWEQGYLMSYIEENGNSMKFSSCCDYSISLVAWSKEITCLHKISTVRKINRKYNTTKLPGDILSLNRQCRMTYPTLHKTYFVKSMGIRRCMARCFVDGRQFRASSDTWPMIVIDGSHCRENPHMVCINGDCVDRQTRRRLQFGPE</sequence>
<feature type="binding site" evidence="5">
    <location>
        <position position="336"/>
    </location>
    <ligand>
        <name>Zn(2+)</name>
        <dbReference type="ChEBI" id="CHEBI:29105"/>
        <note>catalytic</note>
    </ligand>
</feature>
<dbReference type="PROSITE" id="PS50215">
    <property type="entry name" value="ADAM_MEPRO"/>
    <property type="match status" value="1"/>
</dbReference>
<evidence type="ECO:0000256" key="3">
    <source>
        <dbReference type="ARBA" id="ARBA00022833"/>
    </source>
</evidence>
<dbReference type="Pfam" id="PF13688">
    <property type="entry name" value="Reprolysin_5"/>
    <property type="match status" value="1"/>
</dbReference>
<feature type="binding site" evidence="5">
    <location>
        <position position="326"/>
    </location>
    <ligand>
        <name>Zn(2+)</name>
        <dbReference type="ChEBI" id="CHEBI:29105"/>
        <note>catalytic</note>
    </ligand>
</feature>
<dbReference type="GO" id="GO:0004222">
    <property type="term" value="F:metalloendopeptidase activity"/>
    <property type="evidence" value="ECO:0007669"/>
    <property type="project" value="InterPro"/>
</dbReference>
<feature type="chain" id="PRO_5013234246" evidence="6">
    <location>
        <begin position="22"/>
        <end position="500"/>
    </location>
</feature>
<dbReference type="GO" id="GO:0046872">
    <property type="term" value="F:metal ion binding"/>
    <property type="evidence" value="ECO:0007669"/>
    <property type="project" value="UniProtKB-KW"/>
</dbReference>
<dbReference type="AlphaFoldDB" id="A0A224YQF3"/>
<keyword evidence="1" id="KW-0645">Protease</keyword>
<evidence type="ECO:0000259" key="7">
    <source>
        <dbReference type="PROSITE" id="PS50215"/>
    </source>
</evidence>
<feature type="active site" evidence="5">
    <location>
        <position position="327"/>
    </location>
</feature>